<dbReference type="PANTHER" id="PTHR44688">
    <property type="entry name" value="DNA-BINDING TRANSCRIPTIONAL ACTIVATOR DEVR_DOSR"/>
    <property type="match status" value="1"/>
</dbReference>
<keyword evidence="2" id="KW-0238">DNA-binding</keyword>
<dbReference type="CDD" id="cd06170">
    <property type="entry name" value="LuxR_C_like"/>
    <property type="match status" value="1"/>
</dbReference>
<evidence type="ECO:0000256" key="4">
    <source>
        <dbReference type="PROSITE-ProRule" id="PRU00169"/>
    </source>
</evidence>
<dbReference type="SUPFAM" id="SSF52172">
    <property type="entry name" value="CheY-like"/>
    <property type="match status" value="1"/>
</dbReference>
<feature type="domain" description="HTH luxR-type" evidence="5">
    <location>
        <begin position="136"/>
        <end position="201"/>
    </location>
</feature>
<comment type="caution">
    <text evidence="7">The sequence shown here is derived from an EMBL/GenBank/DDBJ whole genome shotgun (WGS) entry which is preliminary data.</text>
</comment>
<protein>
    <submittedName>
        <fullName evidence="7">Response regulator FixJ</fullName>
    </submittedName>
</protein>
<feature type="modified residue" description="4-aspartylphosphate" evidence="4">
    <location>
        <position position="55"/>
    </location>
</feature>
<keyword evidence="4" id="KW-0597">Phosphoprotein</keyword>
<sequence>MSGGRMVFIVDDDESVRESLTALLETQGLNALAFASAEAFLLGYQPIAPACAVVDIRMPGMDGLALLEHLRSRGIALPVLVMTGHGDVPLAVRAMKAGAADFIEKPYSNATLLDSIGRALAAAQAGQAVQIDPDDTRTRIAGLTPRERDILQQLVVGHPNKIIAYHLNISPRTVEIHRANVMKKMNADSLSHLVRMALGVGFTSGEGMPEAR</sequence>
<organism evidence="7 8">
    <name type="scientific">Ferrovibrio xuzhouensis</name>
    <dbReference type="NCBI Taxonomy" id="1576914"/>
    <lineage>
        <taxon>Bacteria</taxon>
        <taxon>Pseudomonadati</taxon>
        <taxon>Pseudomonadota</taxon>
        <taxon>Alphaproteobacteria</taxon>
        <taxon>Rhodospirillales</taxon>
        <taxon>Rhodospirillaceae</taxon>
        <taxon>Ferrovibrio</taxon>
    </lineage>
</organism>
<evidence type="ECO:0000256" key="2">
    <source>
        <dbReference type="ARBA" id="ARBA00023125"/>
    </source>
</evidence>
<dbReference type="InterPro" id="IPR036388">
    <property type="entry name" value="WH-like_DNA-bd_sf"/>
</dbReference>
<dbReference type="PANTHER" id="PTHR44688:SF16">
    <property type="entry name" value="DNA-BINDING TRANSCRIPTIONAL ACTIVATOR DEVR_DOSR"/>
    <property type="match status" value="1"/>
</dbReference>
<dbReference type="Gene3D" id="1.10.10.10">
    <property type="entry name" value="Winged helix-like DNA-binding domain superfamily/Winged helix DNA-binding domain"/>
    <property type="match status" value="1"/>
</dbReference>
<accession>A0ABV7VF30</accession>
<evidence type="ECO:0000256" key="3">
    <source>
        <dbReference type="ARBA" id="ARBA00023163"/>
    </source>
</evidence>
<dbReference type="Gene3D" id="3.40.50.2300">
    <property type="match status" value="1"/>
</dbReference>
<gene>
    <name evidence="7" type="primary">fixJ</name>
    <name evidence="7" type="ORF">ACFOOQ_07645</name>
</gene>
<evidence type="ECO:0000259" key="5">
    <source>
        <dbReference type="PROSITE" id="PS50043"/>
    </source>
</evidence>
<proteinExistence type="predicted"/>
<keyword evidence="3" id="KW-0804">Transcription</keyword>
<dbReference type="PROSITE" id="PS00622">
    <property type="entry name" value="HTH_LUXR_1"/>
    <property type="match status" value="1"/>
</dbReference>
<dbReference type="PRINTS" id="PR00038">
    <property type="entry name" value="HTHLUXR"/>
</dbReference>
<evidence type="ECO:0000313" key="7">
    <source>
        <dbReference type="EMBL" id="MFC3675411.1"/>
    </source>
</evidence>
<dbReference type="InterPro" id="IPR001789">
    <property type="entry name" value="Sig_transdc_resp-reg_receiver"/>
</dbReference>
<dbReference type="PROSITE" id="PS50043">
    <property type="entry name" value="HTH_LUXR_2"/>
    <property type="match status" value="1"/>
</dbReference>
<dbReference type="PROSITE" id="PS50110">
    <property type="entry name" value="RESPONSE_REGULATORY"/>
    <property type="match status" value="1"/>
</dbReference>
<dbReference type="Pfam" id="PF00072">
    <property type="entry name" value="Response_reg"/>
    <property type="match status" value="1"/>
</dbReference>
<dbReference type="NCBIfam" id="NF006900">
    <property type="entry name" value="PRK09390.1"/>
    <property type="match status" value="1"/>
</dbReference>
<dbReference type="CDD" id="cd17537">
    <property type="entry name" value="REC_FixJ"/>
    <property type="match status" value="1"/>
</dbReference>
<name>A0ABV7VF30_9PROT</name>
<reference evidence="8" key="1">
    <citation type="journal article" date="2019" name="Int. J. Syst. Evol. Microbiol.">
        <title>The Global Catalogue of Microorganisms (GCM) 10K type strain sequencing project: providing services to taxonomists for standard genome sequencing and annotation.</title>
        <authorList>
            <consortium name="The Broad Institute Genomics Platform"/>
            <consortium name="The Broad Institute Genome Sequencing Center for Infectious Disease"/>
            <person name="Wu L."/>
            <person name="Ma J."/>
        </authorList>
    </citation>
    <scope>NUCLEOTIDE SEQUENCE [LARGE SCALE GENOMIC DNA]</scope>
    <source>
        <strain evidence="8">KCTC 42182</strain>
    </source>
</reference>
<dbReference type="Proteomes" id="UP001595711">
    <property type="component" value="Unassembled WGS sequence"/>
</dbReference>
<evidence type="ECO:0000256" key="1">
    <source>
        <dbReference type="ARBA" id="ARBA00023015"/>
    </source>
</evidence>
<feature type="domain" description="Response regulatory" evidence="6">
    <location>
        <begin position="6"/>
        <end position="120"/>
    </location>
</feature>
<dbReference type="InterPro" id="IPR011006">
    <property type="entry name" value="CheY-like_superfamily"/>
</dbReference>
<dbReference type="EMBL" id="JBHRYJ010000001">
    <property type="protein sequence ID" value="MFC3675411.1"/>
    <property type="molecule type" value="Genomic_DNA"/>
</dbReference>
<dbReference type="RefSeq" id="WP_379723936.1">
    <property type="nucleotide sequence ID" value="NZ_JBHRYJ010000001.1"/>
</dbReference>
<keyword evidence="1" id="KW-0805">Transcription regulation</keyword>
<keyword evidence="8" id="KW-1185">Reference proteome</keyword>
<dbReference type="SMART" id="SM00448">
    <property type="entry name" value="REC"/>
    <property type="match status" value="1"/>
</dbReference>
<dbReference type="InterPro" id="IPR000792">
    <property type="entry name" value="Tscrpt_reg_LuxR_C"/>
</dbReference>
<dbReference type="Pfam" id="PF00196">
    <property type="entry name" value="GerE"/>
    <property type="match status" value="1"/>
</dbReference>
<evidence type="ECO:0000313" key="8">
    <source>
        <dbReference type="Proteomes" id="UP001595711"/>
    </source>
</evidence>
<dbReference type="SMART" id="SM00421">
    <property type="entry name" value="HTH_LUXR"/>
    <property type="match status" value="1"/>
</dbReference>
<evidence type="ECO:0000259" key="6">
    <source>
        <dbReference type="PROSITE" id="PS50110"/>
    </source>
</evidence>